<evidence type="ECO:0000313" key="2">
    <source>
        <dbReference type="EMBL" id="MXJ06967.1"/>
    </source>
</evidence>
<evidence type="ECO:0000256" key="1">
    <source>
        <dbReference type="SAM" id="MobiDB-lite"/>
    </source>
</evidence>
<name>A0A8T6BB27_ECOLX</name>
<feature type="region of interest" description="Disordered" evidence="1">
    <location>
        <begin position="86"/>
        <end position="113"/>
    </location>
</feature>
<dbReference type="RefSeq" id="WP_157716670.1">
    <property type="nucleotide sequence ID" value="NZ_WSIQ01000007.1"/>
</dbReference>
<dbReference type="EMBL" id="WUIG01000002">
    <property type="protein sequence ID" value="MXJ06967.1"/>
    <property type="molecule type" value="Genomic_DNA"/>
</dbReference>
<accession>A0A8T6BB27</accession>
<feature type="compositionally biased region" description="Low complexity" evidence="1">
    <location>
        <begin position="97"/>
        <end position="111"/>
    </location>
</feature>
<proteinExistence type="predicted"/>
<gene>
    <name evidence="2" type="ORF">GRW24_00405</name>
</gene>
<protein>
    <submittedName>
        <fullName evidence="2">Uncharacterized protein</fullName>
    </submittedName>
</protein>
<dbReference type="Proteomes" id="UP000447081">
    <property type="component" value="Unassembled WGS sequence"/>
</dbReference>
<organism evidence="2 3">
    <name type="scientific">Escherichia coli</name>
    <dbReference type="NCBI Taxonomy" id="562"/>
    <lineage>
        <taxon>Bacteria</taxon>
        <taxon>Pseudomonadati</taxon>
        <taxon>Pseudomonadota</taxon>
        <taxon>Gammaproteobacteria</taxon>
        <taxon>Enterobacterales</taxon>
        <taxon>Enterobacteriaceae</taxon>
        <taxon>Escherichia</taxon>
    </lineage>
</organism>
<comment type="caution">
    <text evidence="2">The sequence shown here is derived from an EMBL/GenBank/DDBJ whole genome shotgun (WGS) entry which is preliminary data.</text>
</comment>
<sequence length="148" mass="16368">MFAPKTSALDNDQEILANMLGLHYANFEIQYHAPSANAQPLNQWFKNHYEKVALHAMNQAIHRKCVRIKSLNIAFQNVISRCIPHTGSASRSRRSTTKSSKNSLSSGSSDGSDPEPASVFSSLFPSCFCHLNFPFNSFANNSFTEVAA</sequence>
<dbReference type="AlphaFoldDB" id="A0A8T6BB27"/>
<evidence type="ECO:0000313" key="3">
    <source>
        <dbReference type="Proteomes" id="UP000447081"/>
    </source>
</evidence>
<reference evidence="2 3" key="1">
    <citation type="submission" date="2019-12" db="EMBL/GenBank/DDBJ databases">
        <title>Enteriobacteria Tanzani isolates_10434.</title>
        <authorList>
            <person name="Subbiah M."/>
            <person name="Call D."/>
        </authorList>
    </citation>
    <scope>NUCLEOTIDE SEQUENCE [LARGE SCALE GENOMIC DNA]</scope>
    <source>
        <strain evidence="2 3">10434wG3</strain>
    </source>
</reference>